<dbReference type="GO" id="GO:0020037">
    <property type="term" value="F:heme binding"/>
    <property type="evidence" value="ECO:0007669"/>
    <property type="project" value="TreeGrafter"/>
</dbReference>
<dbReference type="InterPro" id="IPR051542">
    <property type="entry name" value="Hydrogenase_cytochrome"/>
</dbReference>
<comment type="subcellular location">
    <subcellularLocation>
        <location evidence="1">Cell membrane</location>
        <topology evidence="1">Multi-pass membrane protein</topology>
    </subcellularLocation>
</comment>
<dbReference type="STRING" id="1792290.MSP8886_03638"/>
<dbReference type="EMBL" id="FLOB01000012">
    <property type="protein sequence ID" value="SBS36282.1"/>
    <property type="molecule type" value="Genomic_DNA"/>
</dbReference>
<gene>
    <name evidence="8" type="ORF">MSP8886_03638</name>
</gene>
<accession>A0A1A8TTB3</accession>
<dbReference type="Proteomes" id="UP000092544">
    <property type="component" value="Unassembled WGS sequence"/>
</dbReference>
<dbReference type="GO" id="GO:0005886">
    <property type="term" value="C:plasma membrane"/>
    <property type="evidence" value="ECO:0007669"/>
    <property type="project" value="UniProtKB-SubCell"/>
</dbReference>
<keyword evidence="2" id="KW-1003">Cell membrane</keyword>
<name>A0A1A8TTB3_9GAMM</name>
<keyword evidence="5 6" id="KW-0472">Membrane</keyword>
<dbReference type="RefSeq" id="WP_067019111.1">
    <property type="nucleotide sequence ID" value="NZ_FLOB01000012.1"/>
</dbReference>
<protein>
    <recommendedName>
        <fullName evidence="7">Cytochrome b561 bacterial/Ni-hydrogenase domain-containing protein</fullName>
    </recommendedName>
</protein>
<feature type="transmembrane region" description="Helical" evidence="6">
    <location>
        <begin position="147"/>
        <end position="165"/>
    </location>
</feature>
<dbReference type="AlphaFoldDB" id="A0A1A8TTB3"/>
<feature type="transmembrane region" description="Helical" evidence="6">
    <location>
        <begin position="97"/>
        <end position="118"/>
    </location>
</feature>
<keyword evidence="4 6" id="KW-1133">Transmembrane helix</keyword>
<evidence type="ECO:0000313" key="9">
    <source>
        <dbReference type="Proteomes" id="UP000092544"/>
    </source>
</evidence>
<dbReference type="PANTHER" id="PTHR30485">
    <property type="entry name" value="NI/FE-HYDROGENASE 1 B-TYPE CYTOCHROME SUBUNIT"/>
    <property type="match status" value="1"/>
</dbReference>
<dbReference type="GO" id="GO:0009055">
    <property type="term" value="F:electron transfer activity"/>
    <property type="evidence" value="ECO:0007669"/>
    <property type="project" value="InterPro"/>
</dbReference>
<dbReference type="GO" id="GO:0022904">
    <property type="term" value="P:respiratory electron transport chain"/>
    <property type="evidence" value="ECO:0007669"/>
    <property type="project" value="InterPro"/>
</dbReference>
<evidence type="ECO:0000256" key="4">
    <source>
        <dbReference type="ARBA" id="ARBA00022989"/>
    </source>
</evidence>
<sequence length="218" mass="24775">MKSELVWDWPIRVSHWLMALLFTGLIITGNEGGDWFKYHFYMGYSLSALILARVLYGIWGSHYARFGQFVRSPKVVFSYVKGLLTGHHEHYAGHNPIGALMVVVLFLGLSLQWLTGLFTSDQIFWFGPFNGYASDDWLDRISTIHHTLPNILLALVALHILAVLFHEIHLKERLFLAMLHGKKKGLTGPVQVQTPRLGIVLSLVIGLAWLAVLWMMPI</sequence>
<evidence type="ECO:0000256" key="1">
    <source>
        <dbReference type="ARBA" id="ARBA00004651"/>
    </source>
</evidence>
<feature type="transmembrane region" description="Helical" evidence="6">
    <location>
        <begin position="12"/>
        <end position="29"/>
    </location>
</feature>
<evidence type="ECO:0000313" key="8">
    <source>
        <dbReference type="EMBL" id="SBS36282.1"/>
    </source>
</evidence>
<keyword evidence="9" id="KW-1185">Reference proteome</keyword>
<dbReference type="InterPro" id="IPR016174">
    <property type="entry name" value="Di-haem_cyt_TM"/>
</dbReference>
<feature type="domain" description="Cytochrome b561 bacterial/Ni-hydrogenase" evidence="7">
    <location>
        <begin position="6"/>
        <end position="181"/>
    </location>
</feature>
<reference evidence="8 9" key="1">
    <citation type="submission" date="2016-06" db="EMBL/GenBank/DDBJ databases">
        <authorList>
            <person name="Kjaerup R.B."/>
            <person name="Dalgaard T.S."/>
            <person name="Juul-Madsen H.R."/>
        </authorList>
    </citation>
    <scope>NUCLEOTIDE SEQUENCE [LARGE SCALE GENOMIC DNA]</scope>
    <source>
        <strain evidence="8 9">CECT 8886</strain>
    </source>
</reference>
<feature type="transmembrane region" description="Helical" evidence="6">
    <location>
        <begin position="41"/>
        <end position="59"/>
    </location>
</feature>
<organism evidence="8 9">
    <name type="scientific">Marinomonas spartinae</name>
    <dbReference type="NCBI Taxonomy" id="1792290"/>
    <lineage>
        <taxon>Bacteria</taxon>
        <taxon>Pseudomonadati</taxon>
        <taxon>Pseudomonadota</taxon>
        <taxon>Gammaproteobacteria</taxon>
        <taxon>Oceanospirillales</taxon>
        <taxon>Oceanospirillaceae</taxon>
        <taxon>Marinomonas</taxon>
    </lineage>
</organism>
<dbReference type="SUPFAM" id="SSF81342">
    <property type="entry name" value="Transmembrane di-heme cytochromes"/>
    <property type="match status" value="1"/>
</dbReference>
<dbReference type="OrthoDB" id="196472at2"/>
<dbReference type="InterPro" id="IPR011577">
    <property type="entry name" value="Cyt_b561_bac/Ni-Hgenase"/>
</dbReference>
<evidence type="ECO:0000256" key="6">
    <source>
        <dbReference type="SAM" id="Phobius"/>
    </source>
</evidence>
<evidence type="ECO:0000256" key="5">
    <source>
        <dbReference type="ARBA" id="ARBA00023136"/>
    </source>
</evidence>
<proteinExistence type="predicted"/>
<keyword evidence="3 6" id="KW-0812">Transmembrane</keyword>
<dbReference type="Gene3D" id="1.20.950.20">
    <property type="entry name" value="Transmembrane di-heme cytochromes, Chain C"/>
    <property type="match status" value="1"/>
</dbReference>
<evidence type="ECO:0000259" key="7">
    <source>
        <dbReference type="Pfam" id="PF01292"/>
    </source>
</evidence>
<evidence type="ECO:0000256" key="3">
    <source>
        <dbReference type="ARBA" id="ARBA00022692"/>
    </source>
</evidence>
<feature type="transmembrane region" description="Helical" evidence="6">
    <location>
        <begin position="197"/>
        <end position="216"/>
    </location>
</feature>
<evidence type="ECO:0000256" key="2">
    <source>
        <dbReference type="ARBA" id="ARBA00022475"/>
    </source>
</evidence>
<dbReference type="PANTHER" id="PTHR30485:SF2">
    <property type="entry name" value="BLL0597 PROTEIN"/>
    <property type="match status" value="1"/>
</dbReference>
<dbReference type="Pfam" id="PF01292">
    <property type="entry name" value="Ni_hydr_CYTB"/>
    <property type="match status" value="1"/>
</dbReference>